<keyword evidence="3" id="KW-1185">Reference proteome</keyword>
<gene>
    <name evidence="2" type="ORF">RB614_26295</name>
</gene>
<dbReference type="EMBL" id="JAVHUY010000027">
    <property type="protein sequence ID" value="MDQ7908042.1"/>
    <property type="molecule type" value="Genomic_DNA"/>
</dbReference>
<sequence>MRTPKSELAVVTGASGGIGERIAAGLARTGATVVLVARDRARLDLARERIRAAVPGADLEVEPVDLADLAEVRALADRLADRAPSIVVSNAAVIAPLDDRTPDGFHRALVTNHLAPYLLLRRLAERPAGRPRRFVVVGASPRGLARVPVDFDDLNLEAGRGLGWPPSFRPFVAYARTKNMNAMFVYALASRLAGTGTTVNGAHPGIIKGGGLGREARGALKAFGALCGLFSAGPATGADTPLWLATSTAVEGVTGRFFVKRRAVRTAPHTTAPERVERLWRESARLVGLPAESEAPRSSR</sequence>
<dbReference type="PRINTS" id="PR00081">
    <property type="entry name" value="GDHRDH"/>
</dbReference>
<dbReference type="Proteomes" id="UP001230908">
    <property type="component" value="Unassembled WGS sequence"/>
</dbReference>
<dbReference type="PANTHER" id="PTHR43157:SF31">
    <property type="entry name" value="PHOSPHATIDYLINOSITOL-GLYCAN BIOSYNTHESIS CLASS F PROTEIN"/>
    <property type="match status" value="1"/>
</dbReference>
<reference evidence="2 3" key="1">
    <citation type="submission" date="2023-08" db="EMBL/GenBank/DDBJ databases">
        <title>Phytohabitans sansha sp. nov., isolated from marine sediment.</title>
        <authorList>
            <person name="Zhao Y."/>
            <person name="Yi K."/>
        </authorList>
    </citation>
    <scope>NUCLEOTIDE SEQUENCE [LARGE SCALE GENOMIC DNA]</scope>
    <source>
        <strain evidence="2 3">ZYX-F-186</strain>
    </source>
</reference>
<dbReference type="InterPro" id="IPR002347">
    <property type="entry name" value="SDR_fam"/>
</dbReference>
<dbReference type="Gene3D" id="3.40.50.720">
    <property type="entry name" value="NAD(P)-binding Rossmann-like Domain"/>
    <property type="match status" value="1"/>
</dbReference>
<protein>
    <submittedName>
        <fullName evidence="2">SDR family NAD(P)-dependent oxidoreductase</fullName>
    </submittedName>
</protein>
<evidence type="ECO:0000256" key="1">
    <source>
        <dbReference type="ARBA" id="ARBA00023002"/>
    </source>
</evidence>
<evidence type="ECO:0000313" key="3">
    <source>
        <dbReference type="Proteomes" id="UP001230908"/>
    </source>
</evidence>
<organism evidence="2 3">
    <name type="scientific">Phytohabitans maris</name>
    <dbReference type="NCBI Taxonomy" id="3071409"/>
    <lineage>
        <taxon>Bacteria</taxon>
        <taxon>Bacillati</taxon>
        <taxon>Actinomycetota</taxon>
        <taxon>Actinomycetes</taxon>
        <taxon>Micromonosporales</taxon>
        <taxon>Micromonosporaceae</taxon>
    </lineage>
</organism>
<name>A0ABU0ZNQ9_9ACTN</name>
<keyword evidence="1" id="KW-0560">Oxidoreductase</keyword>
<dbReference type="RefSeq" id="WP_308715312.1">
    <property type="nucleotide sequence ID" value="NZ_JAVHUY010000027.1"/>
</dbReference>
<dbReference type="Pfam" id="PF00106">
    <property type="entry name" value="adh_short"/>
    <property type="match status" value="1"/>
</dbReference>
<accession>A0ABU0ZNQ9</accession>
<dbReference type="PANTHER" id="PTHR43157">
    <property type="entry name" value="PHOSPHATIDYLINOSITOL-GLYCAN BIOSYNTHESIS CLASS F PROTEIN-RELATED"/>
    <property type="match status" value="1"/>
</dbReference>
<comment type="caution">
    <text evidence="2">The sequence shown here is derived from an EMBL/GenBank/DDBJ whole genome shotgun (WGS) entry which is preliminary data.</text>
</comment>
<dbReference type="SUPFAM" id="SSF51735">
    <property type="entry name" value="NAD(P)-binding Rossmann-fold domains"/>
    <property type="match status" value="1"/>
</dbReference>
<dbReference type="InterPro" id="IPR036291">
    <property type="entry name" value="NAD(P)-bd_dom_sf"/>
</dbReference>
<proteinExistence type="predicted"/>
<evidence type="ECO:0000313" key="2">
    <source>
        <dbReference type="EMBL" id="MDQ7908042.1"/>
    </source>
</evidence>